<protein>
    <submittedName>
        <fullName evidence="2">Uncharacterized protein</fullName>
    </submittedName>
</protein>
<accession>A0A2A7SAT2</accession>
<evidence type="ECO:0000313" key="3">
    <source>
        <dbReference type="Proteomes" id="UP000220629"/>
    </source>
</evidence>
<gene>
    <name evidence="2" type="ORF">CRM94_16205</name>
</gene>
<sequence>MDYVFSIAFAGFFALIYSVFTSFIASRSGRSIYRKIMWGYLSILVVVAAVITIAQLPPEWLIFGAVLTIPIAVFGQLTAAVKLGHMAMSNPPGTAQWDRFSAPSSLTNDYTNSWKQVYHGANDPLRR</sequence>
<reference evidence="3" key="1">
    <citation type="submission" date="2017-09" db="EMBL/GenBank/DDBJ databases">
        <title>FDA dAtabase for Regulatory Grade micrObial Sequences (FDA-ARGOS): Supporting development and validation of Infectious Disease Dx tests.</title>
        <authorList>
            <person name="Minogue T."/>
            <person name="Wolcott M."/>
            <person name="Wasieloski L."/>
            <person name="Aguilar W."/>
            <person name="Moore D."/>
            <person name="Tallon L."/>
            <person name="Sadzewicz L."/>
            <person name="Ott S."/>
            <person name="Zhao X."/>
            <person name="Nagaraj S."/>
            <person name="Vavikolanu K."/>
            <person name="Aluvathingal J."/>
            <person name="Nadendla S."/>
            <person name="Sichtig H."/>
        </authorList>
    </citation>
    <scope>NUCLEOTIDE SEQUENCE [LARGE SCALE GENOMIC DNA]</scope>
    <source>
        <strain evidence="3">FDAARGOS_390</strain>
    </source>
</reference>
<dbReference type="Proteomes" id="UP000220629">
    <property type="component" value="Unassembled WGS sequence"/>
</dbReference>
<dbReference type="RefSeq" id="WP_127840954.1">
    <property type="nucleotide sequence ID" value="NZ_JAYNCN010000044.1"/>
</dbReference>
<keyword evidence="1" id="KW-0812">Transmembrane</keyword>
<organism evidence="2 3">
    <name type="scientific">Burkholderia gladioli</name>
    <name type="common">Pseudomonas marginata</name>
    <name type="synonym">Phytomonas marginata</name>
    <dbReference type="NCBI Taxonomy" id="28095"/>
    <lineage>
        <taxon>Bacteria</taxon>
        <taxon>Pseudomonadati</taxon>
        <taxon>Pseudomonadota</taxon>
        <taxon>Betaproteobacteria</taxon>
        <taxon>Burkholderiales</taxon>
        <taxon>Burkholderiaceae</taxon>
        <taxon>Burkholderia</taxon>
    </lineage>
</organism>
<comment type="caution">
    <text evidence="2">The sequence shown here is derived from an EMBL/GenBank/DDBJ whole genome shotgun (WGS) entry which is preliminary data.</text>
</comment>
<evidence type="ECO:0000256" key="1">
    <source>
        <dbReference type="SAM" id="Phobius"/>
    </source>
</evidence>
<name>A0A2A7SAT2_BURGA</name>
<evidence type="ECO:0000313" key="2">
    <source>
        <dbReference type="EMBL" id="PEH40553.1"/>
    </source>
</evidence>
<feature type="transmembrane region" description="Helical" evidence="1">
    <location>
        <begin position="37"/>
        <end position="54"/>
    </location>
</feature>
<keyword evidence="1" id="KW-0472">Membrane</keyword>
<proteinExistence type="predicted"/>
<feature type="transmembrane region" description="Helical" evidence="1">
    <location>
        <begin position="6"/>
        <end position="25"/>
    </location>
</feature>
<keyword evidence="1" id="KW-1133">Transmembrane helix</keyword>
<dbReference type="AlphaFoldDB" id="A0A2A7SAT2"/>
<feature type="transmembrane region" description="Helical" evidence="1">
    <location>
        <begin position="60"/>
        <end position="81"/>
    </location>
</feature>
<dbReference type="EMBL" id="PDDY01000002">
    <property type="protein sequence ID" value="PEH40553.1"/>
    <property type="molecule type" value="Genomic_DNA"/>
</dbReference>